<evidence type="ECO:0000256" key="3">
    <source>
        <dbReference type="ARBA" id="ARBA00022917"/>
    </source>
</evidence>
<comment type="function">
    <text evidence="4">Component of the eukaryotic translation initiation factor 3 (eIF-3) complex, which is involved in protein synthesis of a specialized repertoire of mRNAs and, together with other initiation factors, stimulates binding of mRNA and methionyl-tRNAi to the 40S ribosome. The eIF-3 complex specifically targets and initiates translation of a subset of mRNAs involved in cell proliferation.</text>
</comment>
<keyword evidence="1 4" id="KW-0963">Cytoplasm</keyword>
<feature type="region of interest" description="Disordered" evidence="5">
    <location>
        <begin position="225"/>
        <end position="247"/>
    </location>
</feature>
<comment type="subcellular location">
    <subcellularLocation>
        <location evidence="4">Cytoplasm</location>
    </subcellularLocation>
</comment>
<proteinExistence type="inferred from homology"/>
<reference evidence="6 7" key="1">
    <citation type="journal article" date="2024" name="IMA Fungus">
        <title>IMA Genome - F19 : A genome assembly and annotation guide to empower mycologists, including annotated draft genome sequences of Ceratocystis pirilliformis, Diaporthe australafricana, Fusarium ophioides, Paecilomyces lecythidis, and Sporothrix stenoceras.</title>
        <authorList>
            <person name="Aylward J."/>
            <person name="Wilson A.M."/>
            <person name="Visagie C.M."/>
            <person name="Spraker J."/>
            <person name="Barnes I."/>
            <person name="Buitendag C."/>
            <person name="Ceriani C."/>
            <person name="Del Mar Angel L."/>
            <person name="du Plessis D."/>
            <person name="Fuchs T."/>
            <person name="Gasser K."/>
            <person name="Kramer D."/>
            <person name="Li W."/>
            <person name="Munsamy K."/>
            <person name="Piso A."/>
            <person name="Price J.L."/>
            <person name="Sonnekus B."/>
            <person name="Thomas C."/>
            <person name="van der Nest A."/>
            <person name="van Dijk A."/>
            <person name="van Heerden A."/>
            <person name="van Vuuren N."/>
            <person name="Yilmaz N."/>
            <person name="Duong T.A."/>
            <person name="van der Merwe N.A."/>
            <person name="Wingfield M.J."/>
            <person name="Wingfield B.D."/>
        </authorList>
    </citation>
    <scope>NUCLEOTIDE SEQUENCE [LARGE SCALE GENOMIC DNA]</scope>
    <source>
        <strain evidence="6 7">CMW 18167</strain>
    </source>
</reference>
<evidence type="ECO:0000256" key="5">
    <source>
        <dbReference type="SAM" id="MobiDB-lite"/>
    </source>
</evidence>
<dbReference type="Proteomes" id="UP001583193">
    <property type="component" value="Unassembled WGS sequence"/>
</dbReference>
<accession>A0ABR3XYP9</accession>
<feature type="compositionally biased region" description="Acidic residues" evidence="5">
    <location>
        <begin position="30"/>
        <end position="48"/>
    </location>
</feature>
<comment type="subunit">
    <text evidence="4">Component of the eukaryotic translation initiation factor 3 (eIF-3) complex.</text>
</comment>
<evidence type="ECO:0000313" key="6">
    <source>
        <dbReference type="EMBL" id="KAL1881079.1"/>
    </source>
</evidence>
<dbReference type="Gene3D" id="1.10.246.60">
    <property type="entry name" value="Eukaryotic translation initiation factor 3 like domains"/>
    <property type="match status" value="1"/>
</dbReference>
<dbReference type="PANTHER" id="PTHR21681">
    <property type="entry name" value="EUKARYOTIC TRANSLATION INITIATION FACTOR 3 SUBUNIT J"/>
    <property type="match status" value="1"/>
</dbReference>
<feature type="region of interest" description="Disordered" evidence="5">
    <location>
        <begin position="1"/>
        <end position="117"/>
    </location>
</feature>
<sequence length="272" mass="30244">MAPSKWDDEEESSSGPSSPPVIAPRRKFDDEEDEDVLESWDAAEDSEVEREKAAKAAAAKAKADAEAAAKKKSKAQRIEEHREAHRRQREEDDDESDEDEDDATRRARLRATEKESDLKHAEDLFGDIDLNRSRNRGAPKAVVVGDASDPTQAIDLSAMPLFNPTTKDQFTKLTQTLIPLLTRHTKKPHYALWAQDFTKQLVKELNSGDIKKAASGLTTLSNEKLKEERQADKGGKKSKAAKSKVSLVAQRDNHIDTTAYAGDDDLGDDDFM</sequence>
<dbReference type="InterPro" id="IPR013906">
    <property type="entry name" value="eIF3j"/>
</dbReference>
<dbReference type="PANTHER" id="PTHR21681:SF0">
    <property type="entry name" value="EUKARYOTIC TRANSLATION INITIATION FACTOR 3 SUBUNIT J"/>
    <property type="match status" value="1"/>
</dbReference>
<keyword evidence="2 4" id="KW-0396">Initiation factor</keyword>
<keyword evidence="3 4" id="KW-0648">Protein biosynthesis</keyword>
<evidence type="ECO:0000256" key="4">
    <source>
        <dbReference type="HAMAP-Rule" id="MF_03009"/>
    </source>
</evidence>
<protein>
    <recommendedName>
        <fullName evidence="4">Eukaryotic translation initiation factor 3 subunit J</fullName>
        <shortName evidence="4">eIF3j</shortName>
    </recommendedName>
    <alternativeName>
        <fullName evidence="4">Eukaryotic translation initiation factor 3 30 kDa subunit homolog</fullName>
        <shortName evidence="4">eIF-3 30 kDa subunit homolog</shortName>
    </alternativeName>
</protein>
<organism evidence="6 7">
    <name type="scientific">Paecilomyces lecythidis</name>
    <dbReference type="NCBI Taxonomy" id="3004212"/>
    <lineage>
        <taxon>Eukaryota</taxon>
        <taxon>Fungi</taxon>
        <taxon>Dikarya</taxon>
        <taxon>Ascomycota</taxon>
        <taxon>Pezizomycotina</taxon>
        <taxon>Eurotiomycetes</taxon>
        <taxon>Eurotiomycetidae</taxon>
        <taxon>Eurotiales</taxon>
        <taxon>Thermoascaceae</taxon>
        <taxon>Paecilomyces</taxon>
    </lineage>
</organism>
<comment type="similarity">
    <text evidence="4">Belongs to the eIF-3 subunit J family.</text>
</comment>
<evidence type="ECO:0000256" key="2">
    <source>
        <dbReference type="ARBA" id="ARBA00022540"/>
    </source>
</evidence>
<evidence type="ECO:0000313" key="7">
    <source>
        <dbReference type="Proteomes" id="UP001583193"/>
    </source>
</evidence>
<feature type="compositionally biased region" description="Basic and acidic residues" evidence="5">
    <location>
        <begin position="225"/>
        <end position="235"/>
    </location>
</feature>
<gene>
    <name evidence="4 6" type="primary">HCR1</name>
    <name evidence="6" type="ORF">Plec18167_003621</name>
</gene>
<evidence type="ECO:0000256" key="1">
    <source>
        <dbReference type="ARBA" id="ARBA00022490"/>
    </source>
</evidence>
<dbReference type="InterPro" id="IPR023194">
    <property type="entry name" value="eIF3-like_dom_sf"/>
</dbReference>
<dbReference type="HAMAP" id="MF_03009">
    <property type="entry name" value="eIF3j"/>
    <property type="match status" value="1"/>
</dbReference>
<dbReference type="EMBL" id="JAVDPF010000008">
    <property type="protein sequence ID" value="KAL1881079.1"/>
    <property type="molecule type" value="Genomic_DNA"/>
</dbReference>
<dbReference type="GO" id="GO:0003743">
    <property type="term" value="F:translation initiation factor activity"/>
    <property type="evidence" value="ECO:0007669"/>
    <property type="project" value="UniProtKB-KW"/>
</dbReference>
<feature type="compositionally biased region" description="Acidic residues" evidence="5">
    <location>
        <begin position="91"/>
        <end position="102"/>
    </location>
</feature>
<dbReference type="Pfam" id="PF08597">
    <property type="entry name" value="eIF3_subunit"/>
    <property type="match status" value="1"/>
</dbReference>
<keyword evidence="7" id="KW-1185">Reference proteome</keyword>
<comment type="caution">
    <text evidence="6">The sequence shown here is derived from an EMBL/GenBank/DDBJ whole genome shotgun (WGS) entry which is preliminary data.</text>
</comment>
<name>A0ABR3XYP9_9EURO</name>